<sequence>MSDLAFRDLEMPATQEPVRVAARRLRWFRAAFRSAVDRVSAETGLRFAIDEGKLAAGFVRWLRAVERANPHNRGARHAFFDHAAGMMLRELLRQSPLTVTGKPGMADKERPEYFWPEGYCCTVFCLNVYALAVRQEFGDSAALGDAFGDLRTWWSFRENAHHDSAYAIAFFKLFAGVEPNWDFPDIFRWPKGELEGPIPVRPLG</sequence>
<proteinExistence type="predicted"/>
<keyword evidence="2" id="KW-1185">Reference proteome</keyword>
<name>A0ABR6HJA9_9RHOB</name>
<dbReference type="EMBL" id="JACIBX010000001">
    <property type="protein sequence ID" value="MBB3710489.1"/>
    <property type="molecule type" value="Genomic_DNA"/>
</dbReference>
<protein>
    <submittedName>
        <fullName evidence="1">Uncharacterized protein</fullName>
    </submittedName>
</protein>
<evidence type="ECO:0000313" key="1">
    <source>
        <dbReference type="EMBL" id="MBB3710489.1"/>
    </source>
</evidence>
<gene>
    <name evidence="1" type="ORF">FHS00_000042</name>
</gene>
<dbReference type="Proteomes" id="UP000576152">
    <property type="component" value="Unassembled WGS sequence"/>
</dbReference>
<reference evidence="1 2" key="1">
    <citation type="submission" date="2020-08" db="EMBL/GenBank/DDBJ databases">
        <title>Genomic Encyclopedia of Type Strains, Phase III (KMG-III): the genomes of soil and plant-associated and newly described type strains.</title>
        <authorList>
            <person name="Whitman W."/>
        </authorList>
    </citation>
    <scope>NUCLEOTIDE SEQUENCE [LARGE SCALE GENOMIC DNA]</scope>
    <source>
        <strain evidence="1 2">CECT 8572</strain>
    </source>
</reference>
<organism evidence="1 2">
    <name type="scientific">Limimaricola variabilis</name>
    <dbReference type="NCBI Taxonomy" id="1492771"/>
    <lineage>
        <taxon>Bacteria</taxon>
        <taxon>Pseudomonadati</taxon>
        <taxon>Pseudomonadota</taxon>
        <taxon>Alphaproteobacteria</taxon>
        <taxon>Rhodobacterales</taxon>
        <taxon>Paracoccaceae</taxon>
        <taxon>Limimaricola</taxon>
    </lineage>
</organism>
<comment type="caution">
    <text evidence="1">The sequence shown here is derived from an EMBL/GenBank/DDBJ whole genome shotgun (WGS) entry which is preliminary data.</text>
</comment>
<evidence type="ECO:0000313" key="2">
    <source>
        <dbReference type="Proteomes" id="UP000576152"/>
    </source>
</evidence>
<accession>A0ABR6HJA9</accession>
<dbReference type="RefSeq" id="WP_183468734.1">
    <property type="nucleotide sequence ID" value="NZ_JACIBX010000001.1"/>
</dbReference>